<evidence type="ECO:0000313" key="11">
    <source>
        <dbReference type="Proteomes" id="UP000006727"/>
    </source>
</evidence>
<evidence type="ECO:0000256" key="6">
    <source>
        <dbReference type="ARBA" id="ARBA00022989"/>
    </source>
</evidence>
<proteinExistence type="predicted"/>
<reference evidence="10 11" key="1">
    <citation type="journal article" date="2008" name="Science">
        <title>The Physcomitrella genome reveals evolutionary insights into the conquest of land by plants.</title>
        <authorList>
            <person name="Rensing S."/>
            <person name="Lang D."/>
            <person name="Zimmer A."/>
            <person name="Terry A."/>
            <person name="Salamov A."/>
            <person name="Shapiro H."/>
            <person name="Nishiyama T."/>
            <person name="Perroud P.-F."/>
            <person name="Lindquist E."/>
            <person name="Kamisugi Y."/>
            <person name="Tanahashi T."/>
            <person name="Sakakibara K."/>
            <person name="Fujita T."/>
            <person name="Oishi K."/>
            <person name="Shin-I T."/>
            <person name="Kuroki Y."/>
            <person name="Toyoda A."/>
            <person name="Suzuki Y."/>
            <person name="Hashimoto A."/>
            <person name="Yamaguchi K."/>
            <person name="Sugano A."/>
            <person name="Kohara Y."/>
            <person name="Fujiyama A."/>
            <person name="Anterola A."/>
            <person name="Aoki S."/>
            <person name="Ashton N."/>
            <person name="Barbazuk W.B."/>
            <person name="Barker E."/>
            <person name="Bennetzen J."/>
            <person name="Bezanilla M."/>
            <person name="Blankenship R."/>
            <person name="Cho S.H."/>
            <person name="Dutcher S."/>
            <person name="Estelle M."/>
            <person name="Fawcett J.A."/>
            <person name="Gundlach H."/>
            <person name="Hanada K."/>
            <person name="Heyl A."/>
            <person name="Hicks K.A."/>
            <person name="Hugh J."/>
            <person name="Lohr M."/>
            <person name="Mayer K."/>
            <person name="Melkozernov A."/>
            <person name="Murata T."/>
            <person name="Nelson D."/>
            <person name="Pils B."/>
            <person name="Prigge M."/>
            <person name="Reiss B."/>
            <person name="Renner T."/>
            <person name="Rombauts S."/>
            <person name="Rushton P."/>
            <person name="Sanderfoot A."/>
            <person name="Schween G."/>
            <person name="Shiu S.-H."/>
            <person name="Stueber K."/>
            <person name="Theodoulou F.L."/>
            <person name="Tu H."/>
            <person name="Van de Peer Y."/>
            <person name="Verrier P.J."/>
            <person name="Waters E."/>
            <person name="Wood A."/>
            <person name="Yang L."/>
            <person name="Cove D."/>
            <person name="Cuming A."/>
            <person name="Hasebe M."/>
            <person name="Lucas S."/>
            <person name="Mishler D.B."/>
            <person name="Reski R."/>
            <person name="Grigoriev I."/>
            <person name="Quatrano R.S."/>
            <person name="Boore J.L."/>
        </authorList>
    </citation>
    <scope>NUCLEOTIDE SEQUENCE [LARGE SCALE GENOMIC DNA]</scope>
    <source>
        <strain evidence="10 11">cv. Gransden 2004</strain>
    </source>
</reference>
<evidence type="ECO:0000256" key="9">
    <source>
        <dbReference type="ARBA" id="ARBA00023180"/>
    </source>
</evidence>
<keyword evidence="2" id="KW-0433">Leucine-rich repeat</keyword>
<dbReference type="InterPro" id="IPR001611">
    <property type="entry name" value="Leu-rich_rpt"/>
</dbReference>
<name>A0A7I4CFG0_PHYPA</name>
<reference evidence="10" key="3">
    <citation type="submission" date="2020-12" db="UniProtKB">
        <authorList>
            <consortium name="EnsemblPlants"/>
        </authorList>
    </citation>
    <scope>IDENTIFICATION</scope>
</reference>
<dbReference type="SUPFAM" id="SSF52058">
    <property type="entry name" value="L domain-like"/>
    <property type="match status" value="1"/>
</dbReference>
<dbReference type="Proteomes" id="UP000006727">
    <property type="component" value="Chromosome 23"/>
</dbReference>
<evidence type="ECO:0000256" key="3">
    <source>
        <dbReference type="ARBA" id="ARBA00022692"/>
    </source>
</evidence>
<dbReference type="FunFam" id="3.80.10.10:FF:000363">
    <property type="entry name" value="Leucine-rich repeat family protein"/>
    <property type="match status" value="1"/>
</dbReference>
<dbReference type="GO" id="GO:0016020">
    <property type="term" value="C:membrane"/>
    <property type="evidence" value="ECO:0007669"/>
    <property type="project" value="UniProtKB-SubCell"/>
</dbReference>
<reference evidence="10 11" key="2">
    <citation type="journal article" date="2018" name="Plant J.">
        <title>The Physcomitrella patens chromosome-scale assembly reveals moss genome structure and evolution.</title>
        <authorList>
            <person name="Lang D."/>
            <person name="Ullrich K.K."/>
            <person name="Murat F."/>
            <person name="Fuchs J."/>
            <person name="Jenkins J."/>
            <person name="Haas F.B."/>
            <person name="Piednoel M."/>
            <person name="Gundlach H."/>
            <person name="Van Bel M."/>
            <person name="Meyberg R."/>
            <person name="Vives C."/>
            <person name="Morata J."/>
            <person name="Symeonidi A."/>
            <person name="Hiss M."/>
            <person name="Muchero W."/>
            <person name="Kamisugi Y."/>
            <person name="Saleh O."/>
            <person name="Blanc G."/>
            <person name="Decker E.L."/>
            <person name="van Gessel N."/>
            <person name="Grimwood J."/>
            <person name="Hayes R.D."/>
            <person name="Graham S.W."/>
            <person name="Gunter L.E."/>
            <person name="McDaniel S.F."/>
            <person name="Hoernstein S.N.W."/>
            <person name="Larsson A."/>
            <person name="Li F.W."/>
            <person name="Perroud P.F."/>
            <person name="Phillips J."/>
            <person name="Ranjan P."/>
            <person name="Rokshar D.S."/>
            <person name="Rothfels C.J."/>
            <person name="Schneider L."/>
            <person name="Shu S."/>
            <person name="Stevenson D.W."/>
            <person name="Thummler F."/>
            <person name="Tillich M."/>
            <person name="Villarreal Aguilar J.C."/>
            <person name="Widiez T."/>
            <person name="Wong G.K."/>
            <person name="Wymore A."/>
            <person name="Zhang Y."/>
            <person name="Zimmer A.D."/>
            <person name="Quatrano R.S."/>
            <person name="Mayer K.F.X."/>
            <person name="Goodstein D."/>
            <person name="Casacuberta J.M."/>
            <person name="Vandepoele K."/>
            <person name="Reski R."/>
            <person name="Cuming A.C."/>
            <person name="Tuskan G.A."/>
            <person name="Maumus F."/>
            <person name="Salse J."/>
            <person name="Schmutz J."/>
            <person name="Rensing S.A."/>
        </authorList>
    </citation>
    <scope>NUCLEOTIDE SEQUENCE [LARGE SCALE GENOMIC DNA]</scope>
    <source>
        <strain evidence="10 11">cv. Gransden 2004</strain>
    </source>
</reference>
<evidence type="ECO:0000256" key="5">
    <source>
        <dbReference type="ARBA" id="ARBA00022737"/>
    </source>
</evidence>
<evidence type="ECO:0000256" key="8">
    <source>
        <dbReference type="ARBA" id="ARBA00023170"/>
    </source>
</evidence>
<sequence>MEGVLSKGRCLILALAIVFFSSSWLLDGLETVNLQDLRSLQSLKQAWGSSTVLWSGPDPCADKWEGILCEDNRVVSLYLVNKELKGTIPPAIGDLTALQNLDLSFNGNLQGTLPDELGKLTSLEYLSIQSCNFSGSIPSTLGTLVNLTFLALNNNNLDGTIPSSVGTLSKLKRFDVAYNKLTGPLPVSTNNPVKIGLDTWPAIEHYHWNDNLFTGNIPPELGNARNCVHMILEFNRFTGQIPESFENLSSLKILLVGNNQLTSPIPSTLNNIVTNGAKGLLQLRAANNRLTGTVPVLSALNQLQLMRFENANLTGPLPADILTYSALQGLYLQNNEIDGTLTIPEILGLNLRYVSLQNNNITGLVQPDPYSAESVLVMLQGNPLCTFTGGFVNISPELCNTTKPTMERAWVSPMVSKNTCQNMICGNRFYLNPLQCRCSKPLVVTLEVRSPSFTNINDPPLWDSFKNQTVTSLKTLTQHETPPLQFESEQLWIRDASLMAMC</sequence>
<evidence type="ECO:0000313" key="10">
    <source>
        <dbReference type="EnsemblPlants" id="Pp3c23_19730V3.2"/>
    </source>
</evidence>
<keyword evidence="8" id="KW-0675">Receptor</keyword>
<evidence type="ECO:0000256" key="7">
    <source>
        <dbReference type="ARBA" id="ARBA00023136"/>
    </source>
</evidence>
<evidence type="ECO:0000256" key="4">
    <source>
        <dbReference type="ARBA" id="ARBA00022729"/>
    </source>
</evidence>
<dbReference type="Gramene" id="Pp3c23_19730V3.2">
    <property type="protein sequence ID" value="Pp3c23_19730V3.2"/>
    <property type="gene ID" value="Pp3c23_19730"/>
</dbReference>
<evidence type="ECO:0000256" key="1">
    <source>
        <dbReference type="ARBA" id="ARBA00004167"/>
    </source>
</evidence>
<comment type="subcellular location">
    <subcellularLocation>
        <location evidence="1">Membrane</location>
        <topology evidence="1">Single-pass membrane protein</topology>
    </subcellularLocation>
</comment>
<keyword evidence="3" id="KW-0812">Transmembrane</keyword>
<protein>
    <recommendedName>
        <fullName evidence="12">Leucine-rich repeat-containing N-terminal plant-type domain-containing protein</fullName>
    </recommendedName>
</protein>
<keyword evidence="5" id="KW-0677">Repeat</keyword>
<keyword evidence="9" id="KW-0325">Glycoprotein</keyword>
<dbReference type="Pfam" id="PF00560">
    <property type="entry name" value="LRR_1"/>
    <property type="match status" value="4"/>
</dbReference>
<dbReference type="EMBL" id="ABEU02000023">
    <property type="status" value="NOT_ANNOTATED_CDS"/>
    <property type="molecule type" value="Genomic_DNA"/>
</dbReference>
<dbReference type="InterPro" id="IPR032675">
    <property type="entry name" value="LRR_dom_sf"/>
</dbReference>
<keyword evidence="4" id="KW-0732">Signal</keyword>
<keyword evidence="7" id="KW-0472">Membrane</keyword>
<keyword evidence="11" id="KW-1185">Reference proteome</keyword>
<accession>A0A7I4CFG0</accession>
<keyword evidence="6" id="KW-1133">Transmembrane helix</keyword>
<dbReference type="Gene3D" id="3.80.10.10">
    <property type="entry name" value="Ribonuclease Inhibitor"/>
    <property type="match status" value="2"/>
</dbReference>
<dbReference type="PANTHER" id="PTHR27000">
    <property type="entry name" value="LEUCINE-RICH REPEAT RECEPTOR-LIKE PROTEIN KINASE FAMILY PROTEIN-RELATED"/>
    <property type="match status" value="1"/>
</dbReference>
<organism evidence="10 11">
    <name type="scientific">Physcomitrium patens</name>
    <name type="common">Spreading-leaved earth moss</name>
    <name type="synonym">Physcomitrella patens</name>
    <dbReference type="NCBI Taxonomy" id="3218"/>
    <lineage>
        <taxon>Eukaryota</taxon>
        <taxon>Viridiplantae</taxon>
        <taxon>Streptophyta</taxon>
        <taxon>Embryophyta</taxon>
        <taxon>Bryophyta</taxon>
        <taxon>Bryophytina</taxon>
        <taxon>Bryopsida</taxon>
        <taxon>Funariidae</taxon>
        <taxon>Funariales</taxon>
        <taxon>Funariaceae</taxon>
        <taxon>Physcomitrium</taxon>
    </lineage>
</organism>
<dbReference type="EnsemblPlants" id="Pp3c23_19730V3.2">
    <property type="protein sequence ID" value="Pp3c23_19730V3.2"/>
    <property type="gene ID" value="Pp3c23_19730"/>
</dbReference>
<evidence type="ECO:0008006" key="12">
    <source>
        <dbReference type="Google" id="ProtNLM"/>
    </source>
</evidence>
<dbReference type="AlphaFoldDB" id="A0A7I4CFG0"/>
<evidence type="ECO:0000256" key="2">
    <source>
        <dbReference type="ARBA" id="ARBA00022614"/>
    </source>
</evidence>
<dbReference type="PANTHER" id="PTHR27000:SF777">
    <property type="entry name" value="PROTEIN KINASE DOMAIN-CONTAINING PROTEIN"/>
    <property type="match status" value="1"/>
</dbReference>